<dbReference type="PANTHER" id="PTHR13028">
    <property type="entry name" value="RRNA PROCESSING PROTEIN EBNA1-BINDING PROTEIN-RELATED"/>
    <property type="match status" value="1"/>
</dbReference>
<dbReference type="PANTHER" id="PTHR13028:SF0">
    <property type="entry name" value="RRNA-PROCESSING PROTEIN EBP2-RELATED"/>
    <property type="match status" value="1"/>
</dbReference>
<feature type="compositionally biased region" description="Basic and acidic residues" evidence="6">
    <location>
        <begin position="88"/>
        <end position="104"/>
    </location>
</feature>
<evidence type="ECO:0000256" key="4">
    <source>
        <dbReference type="ARBA" id="ARBA00023054"/>
    </source>
</evidence>
<name>A0A4P9ZV32_9FUNG</name>
<sequence length="196" mass="22069">DPEDELKRELAFYSQALECAKLGRSRFQEAGAPFNRPDDYFAEMVKSDDQMLRIRKRLLEQTKTIAASEEARRQRDLKKYGGKIQAEKLLDRQKRKSEALDKIKALKRKRGDVSGHPGTEGADDMVDYDDQFDIALSDNEDGESRPAAKKGTKVRGGKASGSRKMPRSSRDAKYGFGGKRRHGKSNTRESLGDLEG</sequence>
<evidence type="ECO:0000256" key="2">
    <source>
        <dbReference type="ARBA" id="ARBA00007336"/>
    </source>
</evidence>
<accession>A0A4P9ZV32</accession>
<feature type="compositionally biased region" description="Basic residues" evidence="6">
    <location>
        <begin position="147"/>
        <end position="156"/>
    </location>
</feature>
<keyword evidence="5" id="KW-0539">Nucleus</keyword>
<dbReference type="Proteomes" id="UP000268162">
    <property type="component" value="Unassembled WGS sequence"/>
</dbReference>
<feature type="compositionally biased region" description="Acidic residues" evidence="6">
    <location>
        <begin position="121"/>
        <end position="132"/>
    </location>
</feature>
<evidence type="ECO:0000256" key="5">
    <source>
        <dbReference type="ARBA" id="ARBA00023242"/>
    </source>
</evidence>
<keyword evidence="4" id="KW-0175">Coiled coil</keyword>
<dbReference type="GO" id="GO:0006364">
    <property type="term" value="P:rRNA processing"/>
    <property type="evidence" value="ECO:0007669"/>
    <property type="project" value="TreeGrafter"/>
</dbReference>
<dbReference type="GO" id="GO:0034399">
    <property type="term" value="C:nuclear periphery"/>
    <property type="evidence" value="ECO:0007669"/>
    <property type="project" value="TreeGrafter"/>
</dbReference>
<dbReference type="STRING" id="215637.A0A4P9ZV32"/>
<evidence type="ECO:0000256" key="3">
    <source>
        <dbReference type="ARBA" id="ARBA00022517"/>
    </source>
</evidence>
<gene>
    <name evidence="7" type="ORF">BJ085DRAFT_6204</name>
</gene>
<organism evidence="7 8">
    <name type="scientific">Dimargaris cristalligena</name>
    <dbReference type="NCBI Taxonomy" id="215637"/>
    <lineage>
        <taxon>Eukaryota</taxon>
        <taxon>Fungi</taxon>
        <taxon>Fungi incertae sedis</taxon>
        <taxon>Zoopagomycota</taxon>
        <taxon>Kickxellomycotina</taxon>
        <taxon>Dimargaritomycetes</taxon>
        <taxon>Dimargaritales</taxon>
        <taxon>Dimargaritaceae</taxon>
        <taxon>Dimargaris</taxon>
    </lineage>
</organism>
<feature type="compositionally biased region" description="Basic and acidic residues" evidence="6">
    <location>
        <begin position="186"/>
        <end position="196"/>
    </location>
</feature>
<protein>
    <submittedName>
        <fullName evidence="7">Eukaryotic rRNA processing</fullName>
    </submittedName>
</protein>
<keyword evidence="8" id="KW-1185">Reference proteome</keyword>
<dbReference type="AlphaFoldDB" id="A0A4P9ZV32"/>
<comment type="subcellular location">
    <subcellularLocation>
        <location evidence="1">Nucleus</location>
        <location evidence="1">Nucleolus</location>
    </subcellularLocation>
</comment>
<feature type="non-terminal residue" evidence="7">
    <location>
        <position position="196"/>
    </location>
</feature>
<keyword evidence="3" id="KW-0690">Ribosome biogenesis</keyword>
<feature type="non-terminal residue" evidence="7">
    <location>
        <position position="1"/>
    </location>
</feature>
<evidence type="ECO:0000313" key="7">
    <source>
        <dbReference type="EMBL" id="RKP37476.1"/>
    </source>
</evidence>
<feature type="region of interest" description="Disordered" evidence="6">
    <location>
        <begin position="88"/>
        <end position="196"/>
    </location>
</feature>
<dbReference type="GO" id="GO:0042273">
    <property type="term" value="P:ribosomal large subunit biogenesis"/>
    <property type="evidence" value="ECO:0007669"/>
    <property type="project" value="TreeGrafter"/>
</dbReference>
<evidence type="ECO:0000256" key="6">
    <source>
        <dbReference type="SAM" id="MobiDB-lite"/>
    </source>
</evidence>
<dbReference type="InterPro" id="IPR008610">
    <property type="entry name" value="Ebp2"/>
</dbReference>
<evidence type="ECO:0000256" key="1">
    <source>
        <dbReference type="ARBA" id="ARBA00004604"/>
    </source>
</evidence>
<dbReference type="Pfam" id="PF05890">
    <property type="entry name" value="Ebp2"/>
    <property type="match status" value="1"/>
</dbReference>
<dbReference type="GO" id="GO:0030687">
    <property type="term" value="C:preribosome, large subunit precursor"/>
    <property type="evidence" value="ECO:0007669"/>
    <property type="project" value="TreeGrafter"/>
</dbReference>
<dbReference type="GO" id="GO:0005730">
    <property type="term" value="C:nucleolus"/>
    <property type="evidence" value="ECO:0007669"/>
    <property type="project" value="UniProtKB-SubCell"/>
</dbReference>
<reference evidence="8" key="1">
    <citation type="journal article" date="2018" name="Nat. Microbiol.">
        <title>Leveraging single-cell genomics to expand the fungal tree of life.</title>
        <authorList>
            <person name="Ahrendt S.R."/>
            <person name="Quandt C.A."/>
            <person name="Ciobanu D."/>
            <person name="Clum A."/>
            <person name="Salamov A."/>
            <person name="Andreopoulos B."/>
            <person name="Cheng J.F."/>
            <person name="Woyke T."/>
            <person name="Pelin A."/>
            <person name="Henrissat B."/>
            <person name="Reynolds N.K."/>
            <person name="Benny G.L."/>
            <person name="Smith M.E."/>
            <person name="James T.Y."/>
            <person name="Grigoriev I.V."/>
        </authorList>
    </citation>
    <scope>NUCLEOTIDE SEQUENCE [LARGE SCALE GENOMIC DNA]</scope>
    <source>
        <strain evidence="8">RSA 468</strain>
    </source>
</reference>
<dbReference type="EMBL" id="ML002489">
    <property type="protein sequence ID" value="RKP37476.1"/>
    <property type="molecule type" value="Genomic_DNA"/>
</dbReference>
<evidence type="ECO:0000313" key="8">
    <source>
        <dbReference type="Proteomes" id="UP000268162"/>
    </source>
</evidence>
<proteinExistence type="inferred from homology"/>
<comment type="similarity">
    <text evidence="2">Belongs to the EBP2 family.</text>
</comment>